<accession>A0A1I7AR43</accession>
<keyword evidence="7" id="KW-1185">Reference proteome</keyword>
<gene>
    <name evidence="6" type="ORF">SAMN05216474_2325</name>
</gene>
<dbReference type="PRINTS" id="PR00368">
    <property type="entry name" value="FADPNR"/>
</dbReference>
<evidence type="ECO:0000259" key="5">
    <source>
        <dbReference type="Pfam" id="PF07992"/>
    </source>
</evidence>
<comment type="cofactor">
    <cofactor evidence="1">
        <name>FAD</name>
        <dbReference type="ChEBI" id="CHEBI:57692"/>
    </cofactor>
</comment>
<comment type="similarity">
    <text evidence="2">Belongs to the FAD-dependent oxidoreductase family.</text>
</comment>
<dbReference type="PRINTS" id="PR00411">
    <property type="entry name" value="PNDRDTASEI"/>
</dbReference>
<keyword evidence="3" id="KW-0285">Flavoprotein</keyword>
<dbReference type="AlphaFoldDB" id="A0A1I7AR43"/>
<dbReference type="PANTHER" id="PTHR43429">
    <property type="entry name" value="PYRIDINE NUCLEOTIDE-DISULFIDE OXIDOREDUCTASE DOMAIN-CONTAINING"/>
    <property type="match status" value="1"/>
</dbReference>
<dbReference type="InterPro" id="IPR050260">
    <property type="entry name" value="FAD-bd_OxRdtase"/>
</dbReference>
<evidence type="ECO:0000256" key="3">
    <source>
        <dbReference type="ARBA" id="ARBA00022630"/>
    </source>
</evidence>
<protein>
    <submittedName>
        <fullName evidence="6">Pyridine nucleotide-disulphide oxidoreductase</fullName>
    </submittedName>
</protein>
<dbReference type="InterPro" id="IPR036188">
    <property type="entry name" value="FAD/NAD-bd_sf"/>
</dbReference>
<organism evidence="6 7">
    <name type="scientific">Lishizhenia tianjinensis</name>
    <dbReference type="NCBI Taxonomy" id="477690"/>
    <lineage>
        <taxon>Bacteria</taxon>
        <taxon>Pseudomonadati</taxon>
        <taxon>Bacteroidota</taxon>
        <taxon>Flavobacteriia</taxon>
        <taxon>Flavobacteriales</taxon>
        <taxon>Crocinitomicaceae</taxon>
        <taxon>Lishizhenia</taxon>
    </lineage>
</organism>
<dbReference type="EMBL" id="FPAS01000003">
    <property type="protein sequence ID" value="SFT77376.1"/>
    <property type="molecule type" value="Genomic_DNA"/>
</dbReference>
<dbReference type="Gene3D" id="3.50.50.60">
    <property type="entry name" value="FAD/NAD(P)-binding domain"/>
    <property type="match status" value="2"/>
</dbReference>
<dbReference type="Pfam" id="PF07992">
    <property type="entry name" value="Pyr_redox_2"/>
    <property type="match status" value="1"/>
</dbReference>
<dbReference type="SUPFAM" id="SSF51905">
    <property type="entry name" value="FAD/NAD(P)-binding domain"/>
    <property type="match status" value="1"/>
</dbReference>
<dbReference type="STRING" id="477690.SAMN05216474_2325"/>
<keyword evidence="4" id="KW-0274">FAD</keyword>
<evidence type="ECO:0000256" key="4">
    <source>
        <dbReference type="ARBA" id="ARBA00022827"/>
    </source>
</evidence>
<name>A0A1I7AR43_9FLAO</name>
<evidence type="ECO:0000256" key="2">
    <source>
        <dbReference type="ARBA" id="ARBA00006442"/>
    </source>
</evidence>
<dbReference type="Proteomes" id="UP000236454">
    <property type="component" value="Unassembled WGS sequence"/>
</dbReference>
<evidence type="ECO:0000313" key="7">
    <source>
        <dbReference type="Proteomes" id="UP000236454"/>
    </source>
</evidence>
<dbReference type="GO" id="GO:0016491">
    <property type="term" value="F:oxidoreductase activity"/>
    <property type="evidence" value="ECO:0007669"/>
    <property type="project" value="InterPro"/>
</dbReference>
<feature type="domain" description="FAD/NAD(P)-binding" evidence="5">
    <location>
        <begin position="13"/>
        <end position="297"/>
    </location>
</feature>
<evidence type="ECO:0000256" key="1">
    <source>
        <dbReference type="ARBA" id="ARBA00001974"/>
    </source>
</evidence>
<dbReference type="PANTHER" id="PTHR43429:SF3">
    <property type="entry name" value="NITRITE REDUCTASE [NAD(P)H]"/>
    <property type="match status" value="1"/>
</dbReference>
<reference evidence="6 7" key="1">
    <citation type="submission" date="2016-10" db="EMBL/GenBank/DDBJ databases">
        <authorList>
            <person name="de Groot N.N."/>
        </authorList>
    </citation>
    <scope>NUCLEOTIDE SEQUENCE [LARGE SCALE GENOMIC DNA]</scope>
    <source>
        <strain evidence="6 7">CGMCC 1.7005</strain>
    </source>
</reference>
<sequence>MKTSLTQTMAMEHIVIIGNGIAGSTLARHVRKLSNKRITMISAEHDNFFSRTALMYVYMGHMRFKDTEPYPKSFWADNDIALVHDKVKCIDVQHQVLSLEKGERLAYDKLVLATGSRPNELKLKGEELLGVQGLYSKQDLEYMKANTMGVEHAVIVGGGLIGVEMAEMLLSRNITVDFIVRDTHFWGSVLPQADAQFVDQHLQKHHGLTLHFSEELEEILGADVGRVKGVRTLHGQKEIQCDFVGVTIGVHPNIAVTFESDIAVNRGILVDEYLATNIPNVYAIGDCTEQKNPLPGRKAIEQVWYTGRMMGETLAQTLCGNPTKYSPGNWFNSAKFFDLEYQTYGSVQAQLQAGEEEFVFQSKNGKVLVHFVYEEQTKALIGVNAFGIRLRHEVFDHWLNQQTPITEVLTNFESAVFDPEFFTQYGAEIISVFNTEKKMNIALTPKKWWQKLIQA</sequence>
<proteinExistence type="inferred from homology"/>
<dbReference type="InterPro" id="IPR023753">
    <property type="entry name" value="FAD/NAD-binding_dom"/>
</dbReference>
<dbReference type="RefSeq" id="WP_244526221.1">
    <property type="nucleotide sequence ID" value="NZ_FPAS01000003.1"/>
</dbReference>
<evidence type="ECO:0000313" key="6">
    <source>
        <dbReference type="EMBL" id="SFT77376.1"/>
    </source>
</evidence>